<dbReference type="RefSeq" id="WP_051882534.1">
    <property type="nucleotide sequence ID" value="NZ_APNK01000001.1"/>
</dbReference>
<evidence type="ECO:0000259" key="3">
    <source>
        <dbReference type="Pfam" id="PF12262"/>
    </source>
</evidence>
<name>A0A084IQW3_SALHC</name>
<gene>
    <name evidence="4" type="ORF">C41B8_00070</name>
</gene>
<dbReference type="PATRIC" id="fig|1304275.5.peg.14"/>
<dbReference type="InterPro" id="IPR029058">
    <property type="entry name" value="AB_hydrolase_fold"/>
</dbReference>
<dbReference type="InterPro" id="IPR025920">
    <property type="entry name" value="Lipase_bact_N"/>
</dbReference>
<feature type="domain" description="Bacterial virulence factor lipase N-terminal" evidence="3">
    <location>
        <begin position="83"/>
        <end position="258"/>
    </location>
</feature>
<dbReference type="Proteomes" id="UP000028302">
    <property type="component" value="Unassembled WGS sequence"/>
</dbReference>
<dbReference type="eggNOG" id="COG4188">
    <property type="taxonomic scope" value="Bacteria"/>
</dbReference>
<accession>A0A084IQW3</accession>
<evidence type="ECO:0000313" key="5">
    <source>
        <dbReference type="Proteomes" id="UP000028302"/>
    </source>
</evidence>
<evidence type="ECO:0000313" key="4">
    <source>
        <dbReference type="EMBL" id="KEZ79097.1"/>
    </source>
</evidence>
<dbReference type="Gene3D" id="3.40.50.1820">
    <property type="entry name" value="alpha/beta hydrolase"/>
    <property type="match status" value="1"/>
</dbReference>
<protein>
    <recommendedName>
        <fullName evidence="3">Bacterial virulence factor lipase N-terminal domain-containing protein</fullName>
    </recommendedName>
</protein>
<evidence type="ECO:0000256" key="2">
    <source>
        <dbReference type="SAM" id="SignalP"/>
    </source>
</evidence>
<feature type="signal peptide" evidence="2">
    <location>
        <begin position="1"/>
        <end position="21"/>
    </location>
</feature>
<dbReference type="PROSITE" id="PS51257">
    <property type="entry name" value="PROKAR_LIPOPROTEIN"/>
    <property type="match status" value="1"/>
</dbReference>
<dbReference type="OrthoDB" id="5477453at2"/>
<reference evidence="4 5" key="1">
    <citation type="submission" date="2013-03" db="EMBL/GenBank/DDBJ databases">
        <title>Salinisphaera hydrothermalis C41B8 Genome Sequencing.</title>
        <authorList>
            <person name="Li C."/>
            <person name="Lai Q."/>
            <person name="Shao Z."/>
        </authorList>
    </citation>
    <scope>NUCLEOTIDE SEQUENCE [LARGE SCALE GENOMIC DNA]</scope>
    <source>
        <strain evidence="4 5">C41B8</strain>
    </source>
</reference>
<dbReference type="Pfam" id="PF12262">
    <property type="entry name" value="Lipase_bact_N"/>
    <property type="match status" value="1"/>
</dbReference>
<evidence type="ECO:0000256" key="1">
    <source>
        <dbReference type="SAM" id="MobiDB-lite"/>
    </source>
</evidence>
<proteinExistence type="predicted"/>
<sequence length="769" mass="77060">MKRIHTVGVAIAMTLSLAACGGNNNDNNNGGQASTPAPEATSLYSPASQDAVIPFPNNLLFVDTSNTSGPLAGISADGTLNIPDPTGANPVIAGANKLDGFSTTDNLYADFSGADIDVATANNGGVRVIDAETGAELVAGTDFDVVKSPDVVDHTRLLIRPLKPLDSGTTYYVVITDKLKTVDGGSVAPSAQFAVADSSSAVGSDANPASDYSAAQQATLESIRTRQIRPILDSVSGASSANVLVAWQFTTQSIGASLRYIAAHPTPNPDDTSDGGIRVQPLPDGQGGQLSTGDVNANLPNTANLYQGTVDLSYYLAAAQNDGTATPAPLTTYWASNGTVAPGHATLRTPSGAAIPCSVLTASDSTTGCFPYPKVRSVQSVPVLVAVPNANSPSGGTPPAGGWPVVIFQHGITGNRTNMFAVAPALAAAGFVTVAIDLPLHGLPPGNTLAISGHERTFDLDANGDGVVDSSGANFINLKSPITSRDNLREAVADLIDLNATVMQGSITVAGGNAIPLNGKPSEFLGHSLGAIVGSTLMGVTSPSVFGAATLANPGGGVIRLLDGSAAFGPQIAAGLKAAGVGEGSETYQSFLRLAQTIVDGGDPINYAKTAAARHPLHMIEVVGGGNGGTNPPDLVVPNAVVANVGPDFTPATSGACPPTSHYTPTLDTVCVGGPLSGTNPLVSAMGLASVSVSVPYASGSQPADSVVRFASGAHSTILDPTAGTANGSVDPQEGAATTAEMQCETAGFLGAAAAGVSNPTIPLGCYQP</sequence>
<keyword evidence="5" id="KW-1185">Reference proteome</keyword>
<comment type="caution">
    <text evidence="4">The sequence shown here is derived from an EMBL/GenBank/DDBJ whole genome shotgun (WGS) entry which is preliminary data.</text>
</comment>
<dbReference type="EMBL" id="APNK01000001">
    <property type="protein sequence ID" value="KEZ79097.1"/>
    <property type="molecule type" value="Genomic_DNA"/>
</dbReference>
<feature type="region of interest" description="Disordered" evidence="1">
    <location>
        <begin position="265"/>
        <end position="296"/>
    </location>
</feature>
<keyword evidence="2" id="KW-0732">Signal</keyword>
<dbReference type="STRING" id="1304275.C41B8_00070"/>
<feature type="chain" id="PRO_5001776620" description="Bacterial virulence factor lipase N-terminal domain-containing protein" evidence="2">
    <location>
        <begin position="22"/>
        <end position="769"/>
    </location>
</feature>
<dbReference type="AlphaFoldDB" id="A0A084IQW3"/>
<dbReference type="SUPFAM" id="SSF53474">
    <property type="entry name" value="alpha/beta-Hydrolases"/>
    <property type="match status" value="1"/>
</dbReference>
<organism evidence="4 5">
    <name type="scientific">Salinisphaera hydrothermalis (strain C41B8)</name>
    <dbReference type="NCBI Taxonomy" id="1304275"/>
    <lineage>
        <taxon>Bacteria</taxon>
        <taxon>Pseudomonadati</taxon>
        <taxon>Pseudomonadota</taxon>
        <taxon>Gammaproteobacteria</taxon>
        <taxon>Salinisphaerales</taxon>
        <taxon>Salinisphaeraceae</taxon>
        <taxon>Salinisphaera</taxon>
    </lineage>
</organism>